<evidence type="ECO:0000256" key="1">
    <source>
        <dbReference type="SAM" id="MobiDB-lite"/>
    </source>
</evidence>
<evidence type="ECO:0000313" key="2">
    <source>
        <dbReference type="EMBL" id="PKY65527.1"/>
    </source>
</evidence>
<dbReference type="EMBL" id="PKKM01000001">
    <property type="protein sequence ID" value="PKY65527.1"/>
    <property type="molecule type" value="Genomic_DNA"/>
</dbReference>
<reference evidence="2 3" key="1">
    <citation type="submission" date="2017-12" db="EMBL/GenBank/DDBJ databases">
        <title>Phylogenetic diversity of female urinary microbiome.</title>
        <authorList>
            <person name="Thomas-White K."/>
            <person name="Wolfe A.J."/>
        </authorList>
    </citation>
    <scope>NUCLEOTIDE SEQUENCE [LARGE SCALE GENOMIC DNA]</scope>
    <source>
        <strain evidence="2 3">UMB0018</strain>
    </source>
</reference>
<protein>
    <submittedName>
        <fullName evidence="2">dUTP diphosphatase</fullName>
    </submittedName>
</protein>
<organism evidence="2 3">
    <name type="scientific">Schaalia odontolytica</name>
    <dbReference type="NCBI Taxonomy" id="1660"/>
    <lineage>
        <taxon>Bacteria</taxon>
        <taxon>Bacillati</taxon>
        <taxon>Actinomycetota</taxon>
        <taxon>Actinomycetes</taxon>
        <taxon>Actinomycetales</taxon>
        <taxon>Actinomycetaceae</taxon>
        <taxon>Schaalia</taxon>
    </lineage>
</organism>
<name>A0A2I1I320_9ACTO</name>
<comment type="caution">
    <text evidence="2">The sequence shown here is derived from an EMBL/GenBank/DDBJ whole genome shotgun (WGS) entry which is preliminary data.</text>
</comment>
<feature type="region of interest" description="Disordered" evidence="1">
    <location>
        <begin position="40"/>
        <end position="62"/>
    </location>
</feature>
<proteinExistence type="predicted"/>
<dbReference type="AlphaFoldDB" id="A0A2I1I320"/>
<sequence length="62" mass="6599">MALREQTEARLVGFDELAASAQVETLRAIESDLRRALSADAPAGANVPGGHLRVSHEDRSDA</sequence>
<accession>A0A2I1I320</accession>
<evidence type="ECO:0000313" key="3">
    <source>
        <dbReference type="Proteomes" id="UP000234198"/>
    </source>
</evidence>
<gene>
    <name evidence="2" type="ORF">CYJ22_01155</name>
</gene>
<dbReference type="Proteomes" id="UP000234198">
    <property type="component" value="Unassembled WGS sequence"/>
</dbReference>